<keyword evidence="3 6" id="KW-0731">Sigma factor</keyword>
<keyword evidence="10" id="KW-1185">Reference proteome</keyword>
<name>A0ABZ2Z0P5_9BACT</name>
<dbReference type="RefSeq" id="WP_341840603.1">
    <property type="nucleotide sequence ID" value="NZ_CP149792.1"/>
</dbReference>
<evidence type="ECO:0000259" key="7">
    <source>
        <dbReference type="Pfam" id="PF04542"/>
    </source>
</evidence>
<dbReference type="PANTHER" id="PTHR43133">
    <property type="entry name" value="RNA POLYMERASE ECF-TYPE SIGMA FACTO"/>
    <property type="match status" value="1"/>
</dbReference>
<evidence type="ECO:0000256" key="1">
    <source>
        <dbReference type="ARBA" id="ARBA00010641"/>
    </source>
</evidence>
<dbReference type="EMBL" id="CP150096">
    <property type="protein sequence ID" value="WZN45861.1"/>
    <property type="molecule type" value="Genomic_DNA"/>
</dbReference>
<evidence type="ECO:0000259" key="8">
    <source>
        <dbReference type="Pfam" id="PF08281"/>
    </source>
</evidence>
<protein>
    <recommendedName>
        <fullName evidence="6">RNA polymerase sigma factor</fullName>
    </recommendedName>
</protein>
<keyword evidence="2 6" id="KW-0805">Transcription regulation</keyword>
<dbReference type="PROSITE" id="PS01063">
    <property type="entry name" value="SIGMA70_ECF"/>
    <property type="match status" value="1"/>
</dbReference>
<organism evidence="9 10">
    <name type="scientific">Chitinophaga caseinilytica</name>
    <dbReference type="NCBI Taxonomy" id="2267521"/>
    <lineage>
        <taxon>Bacteria</taxon>
        <taxon>Pseudomonadati</taxon>
        <taxon>Bacteroidota</taxon>
        <taxon>Chitinophagia</taxon>
        <taxon>Chitinophagales</taxon>
        <taxon>Chitinophagaceae</taxon>
        <taxon>Chitinophaga</taxon>
    </lineage>
</organism>
<gene>
    <name evidence="9" type="ORF">WJU22_23460</name>
</gene>
<keyword evidence="5 6" id="KW-0804">Transcription</keyword>
<dbReference type="InterPro" id="IPR013324">
    <property type="entry name" value="RNA_pol_sigma_r3/r4-like"/>
</dbReference>
<dbReference type="InterPro" id="IPR014284">
    <property type="entry name" value="RNA_pol_sigma-70_dom"/>
</dbReference>
<sequence length="221" mass="25142">MDQLSLININQLFNRISEGDEEAFGILFRTSVSALLPFILRMVKQQAAAEEVVQASFLRVWLSRDKLPEVEQPKAWLYKVVANECYTWMRKEAREMRLRAGAAAGEEQTDDSLQAELSMRETRRLVAEAVAKMPAQRKRVFTMSRQQGMKIPEIAEMLGLSPNSVKNTLVLALKDVRAYLSRHGRIIPLLLLCWNLNGFDGWTQLLRVQNVEHTVVAGMIG</sequence>
<dbReference type="Gene3D" id="1.10.1740.10">
    <property type="match status" value="1"/>
</dbReference>
<dbReference type="Proteomes" id="UP001449657">
    <property type="component" value="Chromosome"/>
</dbReference>
<comment type="similarity">
    <text evidence="1 6">Belongs to the sigma-70 factor family. ECF subfamily.</text>
</comment>
<reference evidence="9 10" key="1">
    <citation type="submission" date="2024-03" db="EMBL/GenBank/DDBJ databases">
        <title>Chitinophaga caseinilytica sp. nov., a casein hydrolysing bacterium isolated from forest soil.</title>
        <authorList>
            <person name="Lee D.S."/>
            <person name="Han D.M."/>
            <person name="Baek J.H."/>
            <person name="Choi D.G."/>
            <person name="Jeon J.H."/>
            <person name="Jeon C.O."/>
        </authorList>
    </citation>
    <scope>NUCLEOTIDE SEQUENCE [LARGE SCALE GENOMIC DNA]</scope>
    <source>
        <strain evidence="9 10">KACC 19118</strain>
    </source>
</reference>
<feature type="domain" description="RNA polymerase sigma-70 region 2" evidence="7">
    <location>
        <begin position="28"/>
        <end position="94"/>
    </location>
</feature>
<dbReference type="InterPro" id="IPR039425">
    <property type="entry name" value="RNA_pol_sigma-70-like"/>
</dbReference>
<evidence type="ECO:0000256" key="5">
    <source>
        <dbReference type="ARBA" id="ARBA00023163"/>
    </source>
</evidence>
<accession>A0ABZ2Z0P5</accession>
<evidence type="ECO:0000256" key="3">
    <source>
        <dbReference type="ARBA" id="ARBA00023082"/>
    </source>
</evidence>
<dbReference type="Gene3D" id="1.10.10.10">
    <property type="entry name" value="Winged helix-like DNA-binding domain superfamily/Winged helix DNA-binding domain"/>
    <property type="match status" value="1"/>
</dbReference>
<dbReference type="Pfam" id="PF08281">
    <property type="entry name" value="Sigma70_r4_2"/>
    <property type="match status" value="1"/>
</dbReference>
<evidence type="ECO:0000313" key="9">
    <source>
        <dbReference type="EMBL" id="WZN45861.1"/>
    </source>
</evidence>
<dbReference type="InterPro" id="IPR036388">
    <property type="entry name" value="WH-like_DNA-bd_sf"/>
</dbReference>
<proteinExistence type="inferred from homology"/>
<dbReference type="Pfam" id="PF04542">
    <property type="entry name" value="Sigma70_r2"/>
    <property type="match status" value="1"/>
</dbReference>
<dbReference type="NCBIfam" id="TIGR02937">
    <property type="entry name" value="sigma70-ECF"/>
    <property type="match status" value="1"/>
</dbReference>
<feature type="domain" description="RNA polymerase sigma factor 70 region 4 type 2" evidence="8">
    <location>
        <begin position="124"/>
        <end position="175"/>
    </location>
</feature>
<dbReference type="SUPFAM" id="SSF88946">
    <property type="entry name" value="Sigma2 domain of RNA polymerase sigma factors"/>
    <property type="match status" value="1"/>
</dbReference>
<dbReference type="InterPro" id="IPR013325">
    <property type="entry name" value="RNA_pol_sigma_r2"/>
</dbReference>
<evidence type="ECO:0000256" key="2">
    <source>
        <dbReference type="ARBA" id="ARBA00023015"/>
    </source>
</evidence>
<dbReference type="SUPFAM" id="SSF88659">
    <property type="entry name" value="Sigma3 and sigma4 domains of RNA polymerase sigma factors"/>
    <property type="match status" value="1"/>
</dbReference>
<evidence type="ECO:0000256" key="6">
    <source>
        <dbReference type="RuleBase" id="RU000716"/>
    </source>
</evidence>
<dbReference type="InterPro" id="IPR013249">
    <property type="entry name" value="RNA_pol_sigma70_r4_t2"/>
</dbReference>
<dbReference type="InterPro" id="IPR007627">
    <property type="entry name" value="RNA_pol_sigma70_r2"/>
</dbReference>
<evidence type="ECO:0000313" key="10">
    <source>
        <dbReference type="Proteomes" id="UP001449657"/>
    </source>
</evidence>
<keyword evidence="4 6" id="KW-0238">DNA-binding</keyword>
<dbReference type="InterPro" id="IPR000838">
    <property type="entry name" value="RNA_pol_sigma70_ECF_CS"/>
</dbReference>
<evidence type="ECO:0000256" key="4">
    <source>
        <dbReference type="ARBA" id="ARBA00023125"/>
    </source>
</evidence>
<dbReference type="PANTHER" id="PTHR43133:SF46">
    <property type="entry name" value="RNA POLYMERASE SIGMA-70 FACTOR ECF SUBFAMILY"/>
    <property type="match status" value="1"/>
</dbReference>